<feature type="transmembrane region" description="Helical" evidence="1">
    <location>
        <begin position="50"/>
        <end position="73"/>
    </location>
</feature>
<feature type="transmembrane region" description="Helical" evidence="1">
    <location>
        <begin position="23"/>
        <end position="44"/>
    </location>
</feature>
<dbReference type="RefSeq" id="WP_012351139.1">
    <property type="nucleotide sequence ID" value="NC_010525.1"/>
</dbReference>
<feature type="transmembrane region" description="Helical" evidence="1">
    <location>
        <begin position="85"/>
        <end position="101"/>
    </location>
</feature>
<evidence type="ECO:0000256" key="1">
    <source>
        <dbReference type="SAM" id="Phobius"/>
    </source>
</evidence>
<evidence type="ECO:0000313" key="3">
    <source>
        <dbReference type="Proteomes" id="UP000001694"/>
    </source>
</evidence>
<dbReference type="HOGENOM" id="CLU_1881156_0_0_2"/>
<dbReference type="AlphaFoldDB" id="B1YB20"/>
<keyword evidence="1" id="KW-0812">Transmembrane</keyword>
<dbReference type="GeneID" id="6164710"/>
<keyword evidence="1" id="KW-1133">Transmembrane helix</keyword>
<keyword evidence="1" id="KW-0472">Membrane</keyword>
<reference evidence="2" key="1">
    <citation type="submission" date="2008-03" db="EMBL/GenBank/DDBJ databases">
        <title>Complete sequence of Thermoproteus neutrophilus V24Sta.</title>
        <authorList>
            <consortium name="US DOE Joint Genome Institute"/>
            <person name="Copeland A."/>
            <person name="Lucas S."/>
            <person name="Lapidus A."/>
            <person name="Glavina del Rio T."/>
            <person name="Dalin E."/>
            <person name="Tice H."/>
            <person name="Bruce D."/>
            <person name="Goodwin L."/>
            <person name="Pitluck S."/>
            <person name="Sims D."/>
            <person name="Brettin T."/>
            <person name="Detter J.C."/>
            <person name="Han C."/>
            <person name="Kuske C.R."/>
            <person name="Schmutz J."/>
            <person name="Larimer F."/>
            <person name="Land M."/>
            <person name="Hauser L."/>
            <person name="Kyrpides N."/>
            <person name="Mikhailova N."/>
            <person name="Biddle J.F."/>
            <person name="Zhang Z."/>
            <person name="Fitz-Gibbon S.T."/>
            <person name="Lowe T.M."/>
            <person name="Saltikov C."/>
            <person name="House C.H."/>
            <person name="Richardson P."/>
        </authorList>
    </citation>
    <scope>NUCLEOTIDE SEQUENCE [LARGE SCALE GENOMIC DNA]</scope>
    <source>
        <strain evidence="2">V24Sta</strain>
    </source>
</reference>
<keyword evidence="3" id="KW-1185">Reference proteome</keyword>
<accession>B1YB20</accession>
<feature type="transmembrane region" description="Helical" evidence="1">
    <location>
        <begin position="113"/>
        <end position="132"/>
    </location>
</feature>
<sequence>MLWAFLITAVALIAAMLRTRDNILAAISLTFLGVVVAGAIWALYPTLSVAFILVALVYVVAALTLVIVAVASITERGASAELRPAALAALAALPMALLPGAQPQTPNAVLDVWIIPISAALLLYAFIIAARLTHD</sequence>
<dbReference type="EMBL" id="CP001014">
    <property type="protein sequence ID" value="ACB40720.1"/>
    <property type="molecule type" value="Genomic_DNA"/>
</dbReference>
<name>B1YB20_PYRNV</name>
<dbReference type="STRING" id="444157.Tneu_1802"/>
<dbReference type="OrthoDB" id="386379at2157"/>
<dbReference type="Proteomes" id="UP000001694">
    <property type="component" value="Chromosome"/>
</dbReference>
<protein>
    <submittedName>
        <fullName evidence="2">Uncharacterized protein</fullName>
    </submittedName>
</protein>
<organism evidence="2 3">
    <name type="scientific">Pyrobaculum neutrophilum (strain DSM 2338 / JCM 9278 / NBRC 100436 / V24Sta)</name>
    <name type="common">Thermoproteus neutrophilus</name>
    <dbReference type="NCBI Taxonomy" id="444157"/>
    <lineage>
        <taxon>Archaea</taxon>
        <taxon>Thermoproteota</taxon>
        <taxon>Thermoprotei</taxon>
        <taxon>Thermoproteales</taxon>
        <taxon>Thermoproteaceae</taxon>
        <taxon>Pyrobaculum</taxon>
    </lineage>
</organism>
<dbReference type="KEGG" id="tne:Tneu_1802"/>
<evidence type="ECO:0000313" key="2">
    <source>
        <dbReference type="EMBL" id="ACB40720.1"/>
    </source>
</evidence>
<gene>
    <name evidence="2" type="ordered locus">Tneu_1802</name>
</gene>
<proteinExistence type="predicted"/>
<dbReference type="eggNOG" id="arCOG08081">
    <property type="taxonomic scope" value="Archaea"/>
</dbReference>